<reference evidence="4" key="1">
    <citation type="journal article" date="2020" name="Stud. Mycol.">
        <title>101 Dothideomycetes genomes: a test case for predicting lifestyles and emergence of pathogens.</title>
        <authorList>
            <person name="Haridas S."/>
            <person name="Albert R."/>
            <person name="Binder M."/>
            <person name="Bloem J."/>
            <person name="Labutti K."/>
            <person name="Salamov A."/>
            <person name="Andreopoulos B."/>
            <person name="Baker S."/>
            <person name="Barry K."/>
            <person name="Bills G."/>
            <person name="Bluhm B."/>
            <person name="Cannon C."/>
            <person name="Castanera R."/>
            <person name="Culley D."/>
            <person name="Daum C."/>
            <person name="Ezra D."/>
            <person name="Gonzalez J."/>
            <person name="Henrissat B."/>
            <person name="Kuo A."/>
            <person name="Liang C."/>
            <person name="Lipzen A."/>
            <person name="Lutzoni F."/>
            <person name="Magnuson J."/>
            <person name="Mondo S."/>
            <person name="Nolan M."/>
            <person name="Ohm R."/>
            <person name="Pangilinan J."/>
            <person name="Park H.-J."/>
            <person name="Ramirez L."/>
            <person name="Alfaro M."/>
            <person name="Sun H."/>
            <person name="Tritt A."/>
            <person name="Yoshinaga Y."/>
            <person name="Zwiers L.-H."/>
            <person name="Turgeon B."/>
            <person name="Goodwin S."/>
            <person name="Spatafora J."/>
            <person name="Crous P."/>
            <person name="Grigoriev I."/>
        </authorList>
    </citation>
    <scope>NUCLEOTIDE SEQUENCE</scope>
    <source>
        <strain evidence="4">CBS 130266</strain>
    </source>
</reference>
<evidence type="ECO:0000256" key="2">
    <source>
        <dbReference type="ARBA" id="ARBA00008044"/>
    </source>
</evidence>
<evidence type="ECO:0000313" key="5">
    <source>
        <dbReference type="Proteomes" id="UP000800235"/>
    </source>
</evidence>
<evidence type="ECO:0000256" key="3">
    <source>
        <dbReference type="ARBA" id="ARBA00023242"/>
    </source>
</evidence>
<dbReference type="EMBL" id="MU007158">
    <property type="protein sequence ID" value="KAF2416436.1"/>
    <property type="molecule type" value="Genomic_DNA"/>
</dbReference>
<dbReference type="GO" id="GO:0000445">
    <property type="term" value="C:THO complex part of transcription export complex"/>
    <property type="evidence" value="ECO:0007669"/>
    <property type="project" value="TreeGrafter"/>
</dbReference>
<accession>A0A9P4NE57</accession>
<name>A0A9P4NE57_9PEZI</name>
<dbReference type="OrthoDB" id="20582at2759"/>
<dbReference type="InterPro" id="IPR019163">
    <property type="entry name" value="THO_Thoc5"/>
</dbReference>
<protein>
    <recommendedName>
        <fullName evidence="6">THO complex subunit 5</fullName>
    </recommendedName>
</protein>
<dbReference type="PANTHER" id="PTHR13375">
    <property type="entry name" value="FMS INTERACTING PROTEIN"/>
    <property type="match status" value="1"/>
</dbReference>
<comment type="similarity">
    <text evidence="2">Belongs to the THOC5 family.</text>
</comment>
<dbReference type="PANTHER" id="PTHR13375:SF3">
    <property type="entry name" value="THO COMPLEX SUBUNIT 5 HOMOLOG"/>
    <property type="match status" value="1"/>
</dbReference>
<dbReference type="GO" id="GO:0006406">
    <property type="term" value="P:mRNA export from nucleus"/>
    <property type="evidence" value="ECO:0007669"/>
    <property type="project" value="TreeGrafter"/>
</dbReference>
<evidence type="ECO:0008006" key="6">
    <source>
        <dbReference type="Google" id="ProtNLM"/>
    </source>
</evidence>
<dbReference type="AlphaFoldDB" id="A0A9P4NE57"/>
<dbReference type="GO" id="GO:0003729">
    <property type="term" value="F:mRNA binding"/>
    <property type="evidence" value="ECO:0007669"/>
    <property type="project" value="TreeGrafter"/>
</dbReference>
<proteinExistence type="inferred from homology"/>
<organism evidence="4 5">
    <name type="scientific">Tothia fuscella</name>
    <dbReference type="NCBI Taxonomy" id="1048955"/>
    <lineage>
        <taxon>Eukaryota</taxon>
        <taxon>Fungi</taxon>
        <taxon>Dikarya</taxon>
        <taxon>Ascomycota</taxon>
        <taxon>Pezizomycotina</taxon>
        <taxon>Dothideomycetes</taxon>
        <taxon>Pleosporomycetidae</taxon>
        <taxon>Venturiales</taxon>
        <taxon>Cylindrosympodiaceae</taxon>
        <taxon>Tothia</taxon>
    </lineage>
</organism>
<dbReference type="Proteomes" id="UP000800235">
    <property type="component" value="Unassembled WGS sequence"/>
</dbReference>
<sequence>MTADAIVRDTQLLSVLSAADRARQQCLSILDLLEAHHSSETTGASTSSVDIQSLEKQLAEQRKALNAHLAKVRGLNRTAILNVRKTKQETADARGEVDTLHLQLQNLKYEQSHLRRQIGICEGFDHPYQSLPLIPVDEFLALAPQHAELEEHELMLARIQHEHDEREATKNKQMGLLKKKEELMHENSKRKVEVDKLDKQLEDFVTKGTKSILDTFENVKMTTGEKA</sequence>
<comment type="caution">
    <text evidence="4">The sequence shown here is derived from an EMBL/GenBank/DDBJ whole genome shotgun (WGS) entry which is preliminary data.</text>
</comment>
<gene>
    <name evidence="4" type="ORF">EJ08DRAFT_673746</name>
</gene>
<evidence type="ECO:0000313" key="4">
    <source>
        <dbReference type="EMBL" id="KAF2416436.1"/>
    </source>
</evidence>
<keyword evidence="3" id="KW-0539">Nucleus</keyword>
<dbReference type="Pfam" id="PF09766">
    <property type="entry name" value="FmiP_Thoc5"/>
    <property type="match status" value="1"/>
</dbReference>
<keyword evidence="5" id="KW-1185">Reference proteome</keyword>
<evidence type="ECO:0000256" key="1">
    <source>
        <dbReference type="ARBA" id="ARBA00004123"/>
    </source>
</evidence>
<comment type="subcellular location">
    <subcellularLocation>
        <location evidence="1">Nucleus</location>
    </subcellularLocation>
</comment>